<dbReference type="InterPro" id="IPR000843">
    <property type="entry name" value="HTH_LacI"/>
</dbReference>
<dbReference type="Pfam" id="PF13377">
    <property type="entry name" value="Peripla_BP_3"/>
    <property type="match status" value="1"/>
</dbReference>
<keyword evidence="1" id="KW-0805">Transcription regulation</keyword>
<dbReference type="PANTHER" id="PTHR30146">
    <property type="entry name" value="LACI-RELATED TRANSCRIPTIONAL REPRESSOR"/>
    <property type="match status" value="1"/>
</dbReference>
<accession>A0A516Q0V1</accession>
<dbReference type="Gene3D" id="3.40.50.2300">
    <property type="match status" value="2"/>
</dbReference>
<dbReference type="RefSeq" id="WP_143986963.1">
    <property type="nucleotide sequence ID" value="NZ_CP041692.1"/>
</dbReference>
<dbReference type="PROSITE" id="PS50932">
    <property type="entry name" value="HTH_LACI_2"/>
    <property type="match status" value="1"/>
</dbReference>
<dbReference type="InterPro" id="IPR046335">
    <property type="entry name" value="LacI/GalR-like_sensor"/>
</dbReference>
<dbReference type="CDD" id="cd06296">
    <property type="entry name" value="PBP1_CatR-like"/>
    <property type="match status" value="1"/>
</dbReference>
<dbReference type="Proteomes" id="UP000319263">
    <property type="component" value="Chromosome"/>
</dbReference>
<dbReference type="EMBL" id="CP041692">
    <property type="protein sequence ID" value="QDP97002.1"/>
    <property type="molecule type" value="Genomic_DNA"/>
</dbReference>
<dbReference type="OrthoDB" id="3227375at2"/>
<keyword evidence="6" id="KW-1185">Reference proteome</keyword>
<dbReference type="AlphaFoldDB" id="A0A516Q0V1"/>
<evidence type="ECO:0000256" key="1">
    <source>
        <dbReference type="ARBA" id="ARBA00023015"/>
    </source>
</evidence>
<evidence type="ECO:0000313" key="6">
    <source>
        <dbReference type="Proteomes" id="UP000319263"/>
    </source>
</evidence>
<dbReference type="PANTHER" id="PTHR30146:SF153">
    <property type="entry name" value="LACTOSE OPERON REPRESSOR"/>
    <property type="match status" value="1"/>
</dbReference>
<keyword evidence="3" id="KW-0804">Transcription</keyword>
<organism evidence="5 6">
    <name type="scientific">Microlunatus elymi</name>
    <dbReference type="NCBI Taxonomy" id="2596828"/>
    <lineage>
        <taxon>Bacteria</taxon>
        <taxon>Bacillati</taxon>
        <taxon>Actinomycetota</taxon>
        <taxon>Actinomycetes</taxon>
        <taxon>Propionibacteriales</taxon>
        <taxon>Propionibacteriaceae</taxon>
        <taxon>Microlunatus</taxon>
    </lineage>
</organism>
<name>A0A516Q0V1_9ACTN</name>
<evidence type="ECO:0000313" key="5">
    <source>
        <dbReference type="EMBL" id="QDP97002.1"/>
    </source>
</evidence>
<reference evidence="5 6" key="1">
    <citation type="submission" date="2019-07" db="EMBL/GenBank/DDBJ databases">
        <title>Microlunatus dokdonensis sp. nov. isolated from the rhizospheric soil of the wild plant Elymus tsukushiensis.</title>
        <authorList>
            <person name="Ghim S.-Y."/>
            <person name="Hwang Y.-J."/>
            <person name="Son J.-S."/>
            <person name="Shin J.-H."/>
        </authorList>
    </citation>
    <scope>NUCLEOTIDE SEQUENCE [LARGE SCALE GENOMIC DNA]</scope>
    <source>
        <strain evidence="5 6">KUDC0627</strain>
    </source>
</reference>
<keyword evidence="2" id="KW-0238">DNA-binding</keyword>
<sequence>MAGPGSASDEGRVTIAAIAAQAGVSVPTVSKVLNGRNDVSPATRAKVEKLLRQGGYRRRRATSSSPVPMVDLVFHELGNPWAIELIRGVEDAAREVGVEVVLSECGASRRPRQAWIDSVLNRQPAGIIMVFSDLAADQRAQLDARQIPYVVVDPVGEDDETLASIGSNNWSGGRLATRHLIDLGHRRIGAVSGPTDTICARARMDGYADALRTAGIAEDSTLIREGRFTVDSGYAAGRELLALSDRPTAIFAGSDLQALGVLRAAREAGLEVPTDLSVVGYDDLPLSDWVWPALTTIEQPLYEMAVQATAMVLAMSRGEQPISRRIDLAVRLIERQSTAPAGSD</sequence>
<evidence type="ECO:0000256" key="2">
    <source>
        <dbReference type="ARBA" id="ARBA00023125"/>
    </source>
</evidence>
<proteinExistence type="predicted"/>
<evidence type="ECO:0000259" key="4">
    <source>
        <dbReference type="PROSITE" id="PS50932"/>
    </source>
</evidence>
<dbReference type="SMART" id="SM00354">
    <property type="entry name" value="HTH_LACI"/>
    <property type="match status" value="1"/>
</dbReference>
<dbReference type="GO" id="GO:0000976">
    <property type="term" value="F:transcription cis-regulatory region binding"/>
    <property type="evidence" value="ECO:0007669"/>
    <property type="project" value="TreeGrafter"/>
</dbReference>
<dbReference type="Pfam" id="PF00356">
    <property type="entry name" value="LacI"/>
    <property type="match status" value="1"/>
</dbReference>
<dbReference type="CDD" id="cd01392">
    <property type="entry name" value="HTH_LacI"/>
    <property type="match status" value="1"/>
</dbReference>
<dbReference type="SUPFAM" id="SSF53822">
    <property type="entry name" value="Periplasmic binding protein-like I"/>
    <property type="match status" value="1"/>
</dbReference>
<dbReference type="GO" id="GO:0003700">
    <property type="term" value="F:DNA-binding transcription factor activity"/>
    <property type="evidence" value="ECO:0007669"/>
    <property type="project" value="TreeGrafter"/>
</dbReference>
<feature type="domain" description="HTH lacI-type" evidence="4">
    <location>
        <begin position="13"/>
        <end position="67"/>
    </location>
</feature>
<protein>
    <submittedName>
        <fullName evidence="5">LacI family transcriptional regulator</fullName>
    </submittedName>
</protein>
<dbReference type="Gene3D" id="1.10.260.40">
    <property type="entry name" value="lambda repressor-like DNA-binding domains"/>
    <property type="match status" value="1"/>
</dbReference>
<dbReference type="InterPro" id="IPR028082">
    <property type="entry name" value="Peripla_BP_I"/>
</dbReference>
<dbReference type="SUPFAM" id="SSF47413">
    <property type="entry name" value="lambda repressor-like DNA-binding domains"/>
    <property type="match status" value="1"/>
</dbReference>
<gene>
    <name evidence="5" type="ORF">FOE78_14690</name>
</gene>
<dbReference type="InterPro" id="IPR010982">
    <property type="entry name" value="Lambda_DNA-bd_dom_sf"/>
</dbReference>
<evidence type="ECO:0000256" key="3">
    <source>
        <dbReference type="ARBA" id="ARBA00023163"/>
    </source>
</evidence>
<dbReference type="KEGG" id="mik:FOE78_14690"/>